<gene>
    <name evidence="4" type="ordered locus">MPNE_0588</name>
</gene>
<dbReference type="Gene3D" id="6.10.250.40">
    <property type="match status" value="1"/>
</dbReference>
<dbReference type="GeneID" id="66608822"/>
<keyword evidence="2" id="KW-0175">Coiled coil</keyword>
<comment type="similarity">
    <text evidence="1">Belongs to the UPF0134 family.</text>
</comment>
<dbReference type="RefSeq" id="WP_010874860.1">
    <property type="nucleotide sequence ID" value="NZ_CP010546.1"/>
</dbReference>
<feature type="domain" description="T-SNARE coiled-coil homology" evidence="3">
    <location>
        <begin position="61"/>
        <end position="123"/>
    </location>
</feature>
<proteinExistence type="inferred from homology"/>
<feature type="coiled-coil region" evidence="2">
    <location>
        <begin position="99"/>
        <end position="126"/>
    </location>
</feature>
<dbReference type="AlphaFoldDB" id="A0A0H3DNL7"/>
<dbReference type="KEGG" id="mpj:MPNE_0588"/>
<dbReference type="PROSITE" id="PS50192">
    <property type="entry name" value="T_SNARE"/>
    <property type="match status" value="1"/>
</dbReference>
<evidence type="ECO:0000259" key="3">
    <source>
        <dbReference type="PROSITE" id="PS50192"/>
    </source>
</evidence>
<organism evidence="4 5">
    <name type="scientific">Mycoplasmoides pneumoniae (strain ATCC 15531 / DSM 23978 / CIP 103766 / NBRC 14401 / NCTC 10119 / FH)</name>
    <name type="common">Mycoplasma pneumoniae</name>
    <dbReference type="NCBI Taxonomy" id="722438"/>
    <lineage>
        <taxon>Bacteria</taxon>
        <taxon>Bacillati</taxon>
        <taxon>Mycoplasmatota</taxon>
        <taxon>Mycoplasmoidales</taxon>
        <taxon>Mycoplasmoidaceae</taxon>
        <taxon>Mycoplasmoides</taxon>
    </lineage>
</organism>
<reference evidence="4 5" key="1">
    <citation type="journal article" date="2010" name="Appl. Environ. Microbiol.">
        <title>Targeted chromosomal knockouts in Mycoplasma pneumoniae.</title>
        <authorList>
            <person name="Krishnakumar R."/>
            <person name="Assad-Garcia N."/>
            <person name="Benders G.A."/>
            <person name="Phan Q."/>
            <person name="Montague M.G."/>
            <person name="Glass J.I."/>
        </authorList>
    </citation>
    <scope>NUCLEOTIDE SEQUENCE [LARGE SCALE GENOMIC DNA]</scope>
    <source>
        <strain evidence="5">ATCC 15531 / DSM 22911 / NBRC 14401 / NCTC 10119 / FH</strain>
    </source>
</reference>
<dbReference type="SMR" id="A0A0H3DNL7"/>
<dbReference type="InterPro" id="IPR002862">
    <property type="entry name" value="DUF16"/>
</dbReference>
<sequence length="126" mass="14988">MKEKISEKEYKALIRKTGKEHFDGEKEEYGDGTVGVWTYELRKYKLKPPVKVKYVTQEQFQEYKDSNNQRLIKIENKVDKLVEIVQIHGEQIKAQGETLQLILQTLQKMSDRLDKMEKRIDKLESK</sequence>
<evidence type="ECO:0000313" key="4">
    <source>
        <dbReference type="EMBL" id="ADK87273.1"/>
    </source>
</evidence>
<dbReference type="Proteomes" id="UP000007756">
    <property type="component" value="Chromosome"/>
</dbReference>
<evidence type="ECO:0000313" key="5">
    <source>
        <dbReference type="Proteomes" id="UP000007756"/>
    </source>
</evidence>
<evidence type="ECO:0000256" key="2">
    <source>
        <dbReference type="SAM" id="Coils"/>
    </source>
</evidence>
<dbReference type="HOGENOM" id="CLU_137918_0_0_14"/>
<dbReference type="SUPFAM" id="SSF144266">
    <property type="entry name" value="MPN010-like"/>
    <property type="match status" value="1"/>
</dbReference>
<dbReference type="STRING" id="722438.F539_02830"/>
<accession>A0A0H3DNL7</accession>
<dbReference type="PATRIC" id="fig|722438.3.peg.564"/>
<protein>
    <recommendedName>
        <fullName evidence="3">t-SNARE coiled-coil homology domain-containing protein</fullName>
    </recommendedName>
</protein>
<name>A0A0H3DNL7_MYCPB</name>
<dbReference type="PaxDb" id="722438-MPNE_0588"/>
<dbReference type="EMBL" id="CP002077">
    <property type="protein sequence ID" value="ADK87273.1"/>
    <property type="molecule type" value="Genomic_DNA"/>
</dbReference>
<dbReference type="Pfam" id="PF01519">
    <property type="entry name" value="DUF16"/>
    <property type="match status" value="1"/>
</dbReference>
<dbReference type="InterPro" id="IPR000727">
    <property type="entry name" value="T_SNARE_dom"/>
</dbReference>
<evidence type="ECO:0000256" key="1">
    <source>
        <dbReference type="ARBA" id="ARBA00009221"/>
    </source>
</evidence>